<dbReference type="PANTHER" id="PTHR30296:SF0">
    <property type="entry name" value="LACTATE UTILIZATION PROTEIN A"/>
    <property type="match status" value="1"/>
</dbReference>
<organism evidence="2 3">
    <name type="scientific">Ephemeroptericola cinctiostellae</name>
    <dbReference type="NCBI Taxonomy" id="2268024"/>
    <lineage>
        <taxon>Bacteria</taxon>
        <taxon>Pseudomonadati</taxon>
        <taxon>Pseudomonadota</taxon>
        <taxon>Betaproteobacteria</taxon>
        <taxon>Burkholderiales</taxon>
        <taxon>Burkholderiaceae</taxon>
        <taxon>Ephemeroptericola</taxon>
    </lineage>
</organism>
<dbReference type="OrthoDB" id="9770306at2"/>
<dbReference type="RefSeq" id="WP_114563454.1">
    <property type="nucleotide sequence ID" value="NZ_CP031124.1"/>
</dbReference>
<feature type="domain" description="Cysteine-rich" evidence="1">
    <location>
        <begin position="130"/>
        <end position="224"/>
    </location>
</feature>
<protein>
    <submittedName>
        <fullName evidence="2">Lactate utilization protein A</fullName>
    </submittedName>
</protein>
<accession>A0A345DDD2</accession>
<gene>
    <name evidence="2" type="primary">lutA_1</name>
    <name evidence="2" type="ORF">DTO96_102124</name>
</gene>
<dbReference type="GO" id="GO:0016491">
    <property type="term" value="F:oxidoreductase activity"/>
    <property type="evidence" value="ECO:0007669"/>
    <property type="project" value="UniProtKB-ARBA"/>
</dbReference>
<dbReference type="KEGG" id="hyf:DTO96_102124"/>
<dbReference type="Proteomes" id="UP000252182">
    <property type="component" value="Chromosome"/>
</dbReference>
<dbReference type="EMBL" id="CP031124">
    <property type="protein sequence ID" value="AXF86370.1"/>
    <property type="molecule type" value="Genomic_DNA"/>
</dbReference>
<evidence type="ECO:0000259" key="1">
    <source>
        <dbReference type="Pfam" id="PF02754"/>
    </source>
</evidence>
<keyword evidence="3" id="KW-1185">Reference proteome</keyword>
<dbReference type="PANTHER" id="PTHR30296">
    <property type="entry name" value="UNCHARACTERIZED PROTEIN YKGE"/>
    <property type="match status" value="1"/>
</dbReference>
<dbReference type="Pfam" id="PF02754">
    <property type="entry name" value="CCG"/>
    <property type="match status" value="2"/>
</dbReference>
<evidence type="ECO:0000313" key="3">
    <source>
        <dbReference type="Proteomes" id="UP000252182"/>
    </source>
</evidence>
<dbReference type="InterPro" id="IPR004017">
    <property type="entry name" value="Cys_rich_dom"/>
</dbReference>
<name>A0A345DDD2_9BURK</name>
<reference evidence="3" key="1">
    <citation type="submission" date="2018-07" db="EMBL/GenBank/DDBJ databases">
        <authorList>
            <person name="Kim H."/>
        </authorList>
    </citation>
    <scope>NUCLEOTIDE SEQUENCE [LARGE SCALE GENOMIC DNA]</scope>
    <source>
        <strain evidence="3">F02</strain>
    </source>
</reference>
<sequence length="249" mass="26986">MKVALFISCYVNELYPDVAMASLELLEGYGIEVEYPLAQTCCGQPLVNNGDLKGACQAEAHFANVFKGYDYIVAPSGSCVAHIKKYATKASKLDPNYVAVAVKTYEIIEFLQEVLNVTRLPKAVSFPHTVSIHQSCHGLRALHHAMPSELQLPYHSRLASILTLVDGIVVKTPERVDECCGFGGTFCMDEPAVSVAMGQDRVAQHQATGATYIVGADSSCLMHMGAIAKAQNTPMRARHIVEILTGRGE</sequence>
<dbReference type="GO" id="GO:0005829">
    <property type="term" value="C:cytosol"/>
    <property type="evidence" value="ECO:0007669"/>
    <property type="project" value="TreeGrafter"/>
</dbReference>
<dbReference type="AlphaFoldDB" id="A0A345DDD2"/>
<proteinExistence type="predicted"/>
<feature type="domain" description="Cysteine-rich" evidence="1">
    <location>
        <begin position="3"/>
        <end position="84"/>
    </location>
</feature>
<evidence type="ECO:0000313" key="2">
    <source>
        <dbReference type="EMBL" id="AXF86370.1"/>
    </source>
</evidence>